<accession>A0A921U8X2</accession>
<dbReference type="GO" id="GO:0000993">
    <property type="term" value="F:RNA polymerase II complex binding"/>
    <property type="evidence" value="ECO:0007669"/>
    <property type="project" value="InterPro"/>
</dbReference>
<evidence type="ECO:0000313" key="2">
    <source>
        <dbReference type="EMBL" id="KAG0522789.1"/>
    </source>
</evidence>
<dbReference type="SUPFAM" id="SSF48464">
    <property type="entry name" value="ENTH/VHS domain"/>
    <property type="match status" value="1"/>
</dbReference>
<dbReference type="AlphaFoldDB" id="A0A921U8X2"/>
<dbReference type="GO" id="GO:0006369">
    <property type="term" value="P:termination of RNA polymerase II transcription"/>
    <property type="evidence" value="ECO:0007669"/>
    <property type="project" value="InterPro"/>
</dbReference>
<dbReference type="InterPro" id="IPR045154">
    <property type="entry name" value="PCF11-like"/>
</dbReference>
<evidence type="ECO:0008006" key="4">
    <source>
        <dbReference type="Google" id="ProtNLM"/>
    </source>
</evidence>
<gene>
    <name evidence="2" type="ORF">BDA96_07G067900</name>
</gene>
<keyword evidence="1" id="KW-1133">Transmembrane helix</keyword>
<sequence length="99" mass="10206">MAGAAASPVGGHVVERFRSRLREEAGGGEPGAAAVVRVYAEALRELTFNCKPVITELTIIAGQHAALAARGIADAVCARVAEVVLLLFALLPGALLLFL</sequence>
<proteinExistence type="predicted"/>
<feature type="transmembrane region" description="Helical" evidence="1">
    <location>
        <begin position="80"/>
        <end position="98"/>
    </location>
</feature>
<dbReference type="GO" id="GO:0003729">
    <property type="term" value="F:mRNA binding"/>
    <property type="evidence" value="ECO:0007669"/>
    <property type="project" value="InterPro"/>
</dbReference>
<dbReference type="InterPro" id="IPR008942">
    <property type="entry name" value="ENTH_VHS"/>
</dbReference>
<dbReference type="Proteomes" id="UP000807115">
    <property type="component" value="Chromosome 7"/>
</dbReference>
<dbReference type="PANTHER" id="PTHR15921">
    <property type="entry name" value="PRE-MRNA CLEAVAGE COMPLEX II"/>
    <property type="match status" value="1"/>
</dbReference>
<protein>
    <recommendedName>
        <fullName evidence="4">CID domain-containing protein</fullName>
    </recommendedName>
</protein>
<evidence type="ECO:0000313" key="3">
    <source>
        <dbReference type="Proteomes" id="UP000807115"/>
    </source>
</evidence>
<name>A0A921U8X2_SORBI</name>
<dbReference type="GO" id="GO:0031124">
    <property type="term" value="P:mRNA 3'-end processing"/>
    <property type="evidence" value="ECO:0007669"/>
    <property type="project" value="InterPro"/>
</dbReference>
<dbReference type="EMBL" id="CM027686">
    <property type="protein sequence ID" value="KAG0522789.1"/>
    <property type="molecule type" value="Genomic_DNA"/>
</dbReference>
<dbReference type="PANTHER" id="PTHR15921:SF12">
    <property type="entry name" value="POLYADENYLATION AND CLEAVAGE FACTOR HOMOLOG 4"/>
    <property type="match status" value="1"/>
</dbReference>
<comment type="caution">
    <text evidence="2">The sequence shown here is derived from an EMBL/GenBank/DDBJ whole genome shotgun (WGS) entry which is preliminary data.</text>
</comment>
<evidence type="ECO:0000256" key="1">
    <source>
        <dbReference type="SAM" id="Phobius"/>
    </source>
</evidence>
<dbReference type="Gene3D" id="1.25.40.90">
    <property type="match status" value="1"/>
</dbReference>
<reference evidence="2" key="1">
    <citation type="journal article" date="2019" name="BMC Genomics">
        <title>A new reference genome for Sorghum bicolor reveals high levels of sequence similarity between sweet and grain genotypes: implications for the genetics of sugar metabolism.</title>
        <authorList>
            <person name="Cooper E.A."/>
            <person name="Brenton Z.W."/>
            <person name="Flinn B.S."/>
            <person name="Jenkins J."/>
            <person name="Shu S."/>
            <person name="Flowers D."/>
            <person name="Luo F."/>
            <person name="Wang Y."/>
            <person name="Xia P."/>
            <person name="Barry K."/>
            <person name="Daum C."/>
            <person name="Lipzen A."/>
            <person name="Yoshinaga Y."/>
            <person name="Schmutz J."/>
            <person name="Saski C."/>
            <person name="Vermerris W."/>
            <person name="Kresovich S."/>
        </authorList>
    </citation>
    <scope>NUCLEOTIDE SEQUENCE</scope>
</reference>
<keyword evidence="1" id="KW-0812">Transmembrane</keyword>
<keyword evidence="1" id="KW-0472">Membrane</keyword>
<organism evidence="2 3">
    <name type="scientific">Sorghum bicolor</name>
    <name type="common">Sorghum</name>
    <name type="synonym">Sorghum vulgare</name>
    <dbReference type="NCBI Taxonomy" id="4558"/>
    <lineage>
        <taxon>Eukaryota</taxon>
        <taxon>Viridiplantae</taxon>
        <taxon>Streptophyta</taxon>
        <taxon>Embryophyta</taxon>
        <taxon>Tracheophyta</taxon>
        <taxon>Spermatophyta</taxon>
        <taxon>Magnoliopsida</taxon>
        <taxon>Liliopsida</taxon>
        <taxon>Poales</taxon>
        <taxon>Poaceae</taxon>
        <taxon>PACMAD clade</taxon>
        <taxon>Panicoideae</taxon>
        <taxon>Andropogonodae</taxon>
        <taxon>Andropogoneae</taxon>
        <taxon>Sorghinae</taxon>
        <taxon>Sorghum</taxon>
    </lineage>
</organism>
<reference evidence="2" key="2">
    <citation type="submission" date="2020-10" db="EMBL/GenBank/DDBJ databases">
        <authorList>
            <person name="Cooper E.A."/>
            <person name="Brenton Z.W."/>
            <person name="Flinn B.S."/>
            <person name="Jenkins J."/>
            <person name="Shu S."/>
            <person name="Flowers D."/>
            <person name="Luo F."/>
            <person name="Wang Y."/>
            <person name="Xia P."/>
            <person name="Barry K."/>
            <person name="Daum C."/>
            <person name="Lipzen A."/>
            <person name="Yoshinaga Y."/>
            <person name="Schmutz J."/>
            <person name="Saski C."/>
            <person name="Vermerris W."/>
            <person name="Kresovich S."/>
        </authorList>
    </citation>
    <scope>NUCLEOTIDE SEQUENCE</scope>
</reference>